<feature type="compositionally biased region" description="Gly residues" evidence="1">
    <location>
        <begin position="137"/>
        <end position="168"/>
    </location>
</feature>
<feature type="compositionally biased region" description="Gly residues" evidence="1">
    <location>
        <begin position="119"/>
        <end position="128"/>
    </location>
</feature>
<protein>
    <submittedName>
        <fullName evidence="2">Uncharacterized protein</fullName>
    </submittedName>
</protein>
<proteinExistence type="predicted"/>
<feature type="compositionally biased region" description="Low complexity" evidence="1">
    <location>
        <begin position="84"/>
        <end position="94"/>
    </location>
</feature>
<name>A0A1F5CBB7_9BACT</name>
<evidence type="ECO:0000256" key="1">
    <source>
        <dbReference type="SAM" id="MobiDB-lite"/>
    </source>
</evidence>
<evidence type="ECO:0000313" key="3">
    <source>
        <dbReference type="Proteomes" id="UP000177197"/>
    </source>
</evidence>
<gene>
    <name evidence="2" type="ORF">A3I30_02900</name>
</gene>
<comment type="caution">
    <text evidence="2">The sequence shown here is derived from an EMBL/GenBank/DDBJ whole genome shotgun (WGS) entry which is preliminary data.</text>
</comment>
<dbReference type="EMBL" id="MEYV01000011">
    <property type="protein sequence ID" value="OGD40191.1"/>
    <property type="molecule type" value="Genomic_DNA"/>
</dbReference>
<reference evidence="2 3" key="1">
    <citation type="journal article" date="2016" name="Nat. Commun.">
        <title>Thousands of microbial genomes shed light on interconnected biogeochemical processes in an aquifer system.</title>
        <authorList>
            <person name="Anantharaman K."/>
            <person name="Brown C.T."/>
            <person name="Hug L.A."/>
            <person name="Sharon I."/>
            <person name="Castelle C.J."/>
            <person name="Probst A.J."/>
            <person name="Thomas B.C."/>
            <person name="Singh A."/>
            <person name="Wilkins M.J."/>
            <person name="Karaoz U."/>
            <person name="Brodie E.L."/>
            <person name="Williams K.H."/>
            <person name="Hubbard S.S."/>
            <person name="Banfield J.F."/>
        </authorList>
    </citation>
    <scope>NUCLEOTIDE SEQUENCE [LARGE SCALE GENOMIC DNA]</scope>
</reference>
<dbReference type="AlphaFoldDB" id="A0A1F5CBB7"/>
<feature type="region of interest" description="Disordered" evidence="1">
    <location>
        <begin position="77"/>
        <end position="190"/>
    </location>
</feature>
<evidence type="ECO:0000313" key="2">
    <source>
        <dbReference type="EMBL" id="OGD40191.1"/>
    </source>
</evidence>
<organism evidence="2 3">
    <name type="scientific">Candidatus Azambacteria bacterium RIFCSPLOWO2_02_FULL_44_14</name>
    <dbReference type="NCBI Taxonomy" id="1797306"/>
    <lineage>
        <taxon>Bacteria</taxon>
        <taxon>Candidatus Azamiibacteriota</taxon>
    </lineage>
</organism>
<accession>A0A1F5CBB7</accession>
<sequence>MIGGPVGPPSLLVQLQGAGAGTGAGSCGLGAGAGGARSFFGAGAGFAGLAGRSHGRSPNWLTGGATTLTFSIRTTAGEKPARFAMRSMPRPASARPRKNPSQARGRLPRERRDAAGGATEAGGVGGVGRVPRRRGAAGAGGGVGTGGVGGTGGAGGDGDVGGAGGLGGRGRRGGFVPPTADPPESGAEPAGGFPALARSCATIAARCAAVAMVYSSFMRYQSACSFSSFSVASNRELASLQAESAEGLSTTYTTASVWAFSAFSSQIFKIDKQPIL</sequence>
<dbReference type="Proteomes" id="UP000177197">
    <property type="component" value="Unassembled WGS sequence"/>
</dbReference>